<name>A0AAW2U8F4_SESRA</name>
<comment type="caution">
    <text evidence="1">The sequence shown here is derived from an EMBL/GenBank/DDBJ whole genome shotgun (WGS) entry which is preliminary data.</text>
</comment>
<dbReference type="EMBL" id="JACGWJ010000006">
    <property type="protein sequence ID" value="KAL0412957.1"/>
    <property type="molecule type" value="Genomic_DNA"/>
</dbReference>
<gene>
    <name evidence="1" type="ORF">Sradi_1497400</name>
</gene>
<dbReference type="PANTHER" id="PTHR11439:SF470">
    <property type="entry name" value="CYSTEINE-RICH RLK (RECEPTOR-LIKE PROTEIN KINASE) 8"/>
    <property type="match status" value="1"/>
</dbReference>
<sequence length="173" mass="19922">MEIPQGYMKAKPHQGMTNHYALSAKGISKDISNSKILDPGKPHLNAMMRVLHYLKGTLGQEAEYRAMAYTTTELVWLKYLLNDLSIHLHHPMKPICDNKTALHIAANPFFHERRKLIELDCHFILEKLQDGLITIAYVPSCHQLTDVFTKALGRDQFHFLLRKLMLRTPYSPT</sequence>
<evidence type="ECO:0000313" key="1">
    <source>
        <dbReference type="EMBL" id="KAL0412957.1"/>
    </source>
</evidence>
<protein>
    <submittedName>
        <fullName evidence="1">Uncharacterized protein</fullName>
    </submittedName>
</protein>
<dbReference type="CDD" id="cd09272">
    <property type="entry name" value="RNase_HI_RT_Ty1"/>
    <property type="match status" value="1"/>
</dbReference>
<dbReference type="AlphaFoldDB" id="A0AAW2U8F4"/>
<dbReference type="PANTHER" id="PTHR11439">
    <property type="entry name" value="GAG-POL-RELATED RETROTRANSPOSON"/>
    <property type="match status" value="1"/>
</dbReference>
<organism evidence="1">
    <name type="scientific">Sesamum radiatum</name>
    <name type="common">Black benniseed</name>
    <dbReference type="NCBI Taxonomy" id="300843"/>
    <lineage>
        <taxon>Eukaryota</taxon>
        <taxon>Viridiplantae</taxon>
        <taxon>Streptophyta</taxon>
        <taxon>Embryophyta</taxon>
        <taxon>Tracheophyta</taxon>
        <taxon>Spermatophyta</taxon>
        <taxon>Magnoliopsida</taxon>
        <taxon>eudicotyledons</taxon>
        <taxon>Gunneridae</taxon>
        <taxon>Pentapetalae</taxon>
        <taxon>asterids</taxon>
        <taxon>lamiids</taxon>
        <taxon>Lamiales</taxon>
        <taxon>Pedaliaceae</taxon>
        <taxon>Sesamum</taxon>
    </lineage>
</organism>
<reference evidence="1" key="1">
    <citation type="submission" date="2020-06" db="EMBL/GenBank/DDBJ databases">
        <authorList>
            <person name="Li T."/>
            <person name="Hu X."/>
            <person name="Zhang T."/>
            <person name="Song X."/>
            <person name="Zhang H."/>
            <person name="Dai N."/>
            <person name="Sheng W."/>
            <person name="Hou X."/>
            <person name="Wei L."/>
        </authorList>
    </citation>
    <scope>NUCLEOTIDE SEQUENCE</scope>
    <source>
        <strain evidence="1">G02</strain>
        <tissue evidence="1">Leaf</tissue>
    </source>
</reference>
<reference evidence="1" key="2">
    <citation type="journal article" date="2024" name="Plant">
        <title>Genomic evolution and insights into agronomic trait innovations of Sesamum species.</title>
        <authorList>
            <person name="Miao H."/>
            <person name="Wang L."/>
            <person name="Qu L."/>
            <person name="Liu H."/>
            <person name="Sun Y."/>
            <person name="Le M."/>
            <person name="Wang Q."/>
            <person name="Wei S."/>
            <person name="Zheng Y."/>
            <person name="Lin W."/>
            <person name="Duan Y."/>
            <person name="Cao H."/>
            <person name="Xiong S."/>
            <person name="Wang X."/>
            <person name="Wei L."/>
            <person name="Li C."/>
            <person name="Ma Q."/>
            <person name="Ju M."/>
            <person name="Zhao R."/>
            <person name="Li G."/>
            <person name="Mu C."/>
            <person name="Tian Q."/>
            <person name="Mei H."/>
            <person name="Zhang T."/>
            <person name="Gao T."/>
            <person name="Zhang H."/>
        </authorList>
    </citation>
    <scope>NUCLEOTIDE SEQUENCE</scope>
    <source>
        <strain evidence="1">G02</strain>
    </source>
</reference>
<proteinExistence type="predicted"/>
<accession>A0AAW2U8F4</accession>